<proteinExistence type="predicted"/>
<sequence length="363" mass="42221">MNREYKIGAYVFQTYEEYSDGLDDVNTIRYIVDNVDMDDMDVLLHLYDWMKQEKLVFKSPIGEAFFADIVERVATQSQQQLDAEKKIEDKKETTDRLRKYGGIICVIAAVICFAIYFGIEYSNYKGKKEIQHLQDLKQTSVNAPTTTLEKKGDISKKQENAEGKQEELPDILPEYQAIYQENPEFAGWLTIPDSIVDYPVMKPKNDTDYYLDHTFSGEEDKNGTLFIDSRNDIVHRSTNIIIYGHNMKSSAMFGSLKKYLDEEYWQSHKTIQFDTIYEKGTYIVTAVCLGKVEYQDDDVFRYYDFLNAESKKEFNVFKKNVEKSAVLADKEPIKYGDKLLTLSTCNQYVENGRLYIVAKKIEQ</sequence>
<dbReference type="EMBL" id="JBBMEX010000009">
    <property type="protein sequence ID" value="MEQ2558097.1"/>
    <property type="molecule type" value="Genomic_DNA"/>
</dbReference>
<dbReference type="Pfam" id="PF04203">
    <property type="entry name" value="Sortase"/>
    <property type="match status" value="1"/>
</dbReference>
<dbReference type="InterPro" id="IPR009835">
    <property type="entry name" value="SrtB"/>
</dbReference>
<keyword evidence="3" id="KW-0812">Transmembrane</keyword>
<evidence type="ECO:0000313" key="4">
    <source>
        <dbReference type="EMBL" id="MEQ2558097.1"/>
    </source>
</evidence>
<evidence type="ECO:0000256" key="3">
    <source>
        <dbReference type="SAM" id="Phobius"/>
    </source>
</evidence>
<keyword evidence="1" id="KW-0378">Hydrolase</keyword>
<comment type="caution">
    <text evidence="4">The sequence shown here is derived from an EMBL/GenBank/DDBJ whole genome shotgun (WGS) entry which is preliminary data.</text>
</comment>
<accession>A0ABV1HGB4</accession>
<feature type="region of interest" description="Disordered" evidence="2">
    <location>
        <begin position="147"/>
        <end position="166"/>
    </location>
</feature>
<reference evidence="4 5" key="1">
    <citation type="submission" date="2024-03" db="EMBL/GenBank/DDBJ databases">
        <title>Human intestinal bacterial collection.</title>
        <authorList>
            <person name="Pauvert C."/>
            <person name="Hitch T.C.A."/>
            <person name="Clavel T."/>
        </authorList>
    </citation>
    <scope>NUCLEOTIDE SEQUENCE [LARGE SCALE GENOMIC DNA]</scope>
    <source>
        <strain evidence="4 5">CLA-AA-H185</strain>
    </source>
</reference>
<dbReference type="SUPFAM" id="SSF63817">
    <property type="entry name" value="Sortase"/>
    <property type="match status" value="1"/>
</dbReference>
<keyword evidence="5" id="KW-1185">Reference proteome</keyword>
<dbReference type="InterPro" id="IPR005754">
    <property type="entry name" value="Sortase"/>
</dbReference>
<feature type="transmembrane region" description="Helical" evidence="3">
    <location>
        <begin position="100"/>
        <end position="119"/>
    </location>
</feature>
<dbReference type="InterPro" id="IPR023365">
    <property type="entry name" value="Sortase_dom-sf"/>
</dbReference>
<protein>
    <submittedName>
        <fullName evidence="4">Class B sortase</fullName>
    </submittedName>
</protein>
<gene>
    <name evidence="4" type="ORF">WMO43_09480</name>
</gene>
<dbReference type="CDD" id="cd05826">
    <property type="entry name" value="Sortase_B"/>
    <property type="match status" value="1"/>
</dbReference>
<dbReference type="Proteomes" id="UP001454489">
    <property type="component" value="Unassembled WGS sequence"/>
</dbReference>
<evidence type="ECO:0000313" key="5">
    <source>
        <dbReference type="Proteomes" id="UP001454489"/>
    </source>
</evidence>
<feature type="compositionally biased region" description="Basic and acidic residues" evidence="2">
    <location>
        <begin position="148"/>
        <end position="166"/>
    </location>
</feature>
<evidence type="ECO:0000256" key="1">
    <source>
        <dbReference type="ARBA" id="ARBA00022801"/>
    </source>
</evidence>
<dbReference type="Gene3D" id="2.40.260.10">
    <property type="entry name" value="Sortase"/>
    <property type="match status" value="1"/>
</dbReference>
<keyword evidence="3" id="KW-0472">Membrane</keyword>
<organism evidence="4 5">
    <name type="scientific">Maccoyibacter intestinihominis</name>
    <dbReference type="NCBI Taxonomy" id="3133499"/>
    <lineage>
        <taxon>Bacteria</taxon>
        <taxon>Bacillati</taxon>
        <taxon>Bacillota</taxon>
        <taxon>Clostridia</taxon>
        <taxon>Lachnospirales</taxon>
        <taxon>Lachnospiraceae</taxon>
        <taxon>Maccoyibacter</taxon>
    </lineage>
</organism>
<dbReference type="RefSeq" id="WP_353531000.1">
    <property type="nucleotide sequence ID" value="NZ_JBBMEX010000009.1"/>
</dbReference>
<evidence type="ECO:0000256" key="2">
    <source>
        <dbReference type="SAM" id="MobiDB-lite"/>
    </source>
</evidence>
<keyword evidence="3" id="KW-1133">Transmembrane helix</keyword>
<name>A0ABV1HGB4_9FIRM</name>